<keyword evidence="4 7" id="KW-0238">DNA-binding</keyword>
<comment type="caution">
    <text evidence="10">The sequence shown here is derived from an EMBL/GenBank/DDBJ whole genome shotgun (WGS) entry which is preliminary data.</text>
</comment>
<name>A0ABX1S2Y7_9PSEU</name>
<protein>
    <submittedName>
        <fullName evidence="10">Response regulator transcription factor</fullName>
    </submittedName>
</protein>
<dbReference type="Gene3D" id="6.10.250.690">
    <property type="match status" value="1"/>
</dbReference>
<evidence type="ECO:0000256" key="7">
    <source>
        <dbReference type="PROSITE-ProRule" id="PRU01091"/>
    </source>
</evidence>
<dbReference type="SUPFAM" id="SSF52172">
    <property type="entry name" value="CheY-like"/>
    <property type="match status" value="1"/>
</dbReference>
<dbReference type="InterPro" id="IPR039420">
    <property type="entry name" value="WalR-like"/>
</dbReference>
<dbReference type="EMBL" id="JAAXLA010000001">
    <property type="protein sequence ID" value="NMH95920.1"/>
    <property type="molecule type" value="Genomic_DNA"/>
</dbReference>
<dbReference type="SMART" id="SM00862">
    <property type="entry name" value="Trans_reg_C"/>
    <property type="match status" value="1"/>
</dbReference>
<dbReference type="PROSITE" id="PS50110">
    <property type="entry name" value="RESPONSE_REGULATORY"/>
    <property type="match status" value="1"/>
</dbReference>
<keyword evidence="2" id="KW-0902">Two-component regulatory system</keyword>
<dbReference type="InterPro" id="IPR016032">
    <property type="entry name" value="Sig_transdc_resp-reg_C-effctor"/>
</dbReference>
<evidence type="ECO:0000256" key="3">
    <source>
        <dbReference type="ARBA" id="ARBA00023015"/>
    </source>
</evidence>
<evidence type="ECO:0000313" key="11">
    <source>
        <dbReference type="Proteomes" id="UP000820669"/>
    </source>
</evidence>
<organism evidence="10 11">
    <name type="scientific">Pseudonocardia acidicola</name>
    <dbReference type="NCBI Taxonomy" id="2724939"/>
    <lineage>
        <taxon>Bacteria</taxon>
        <taxon>Bacillati</taxon>
        <taxon>Actinomycetota</taxon>
        <taxon>Actinomycetes</taxon>
        <taxon>Pseudonocardiales</taxon>
        <taxon>Pseudonocardiaceae</taxon>
        <taxon>Pseudonocardia</taxon>
    </lineage>
</organism>
<dbReference type="PROSITE" id="PS51755">
    <property type="entry name" value="OMPR_PHOB"/>
    <property type="match status" value="1"/>
</dbReference>
<evidence type="ECO:0000256" key="4">
    <source>
        <dbReference type="ARBA" id="ARBA00023125"/>
    </source>
</evidence>
<reference evidence="10 11" key="1">
    <citation type="submission" date="2020-04" db="EMBL/GenBank/DDBJ databases">
        <authorList>
            <person name="Klaysubun C."/>
            <person name="Duangmal K."/>
            <person name="Lipun K."/>
        </authorList>
    </citation>
    <scope>NUCLEOTIDE SEQUENCE [LARGE SCALE GENOMIC DNA]</scope>
    <source>
        <strain evidence="10 11">K10HN5</strain>
    </source>
</reference>
<evidence type="ECO:0000256" key="6">
    <source>
        <dbReference type="PROSITE-ProRule" id="PRU00169"/>
    </source>
</evidence>
<accession>A0ABX1S2Y7</accession>
<keyword evidence="1 6" id="KW-0597">Phosphoprotein</keyword>
<keyword evidence="11" id="KW-1185">Reference proteome</keyword>
<evidence type="ECO:0000256" key="1">
    <source>
        <dbReference type="ARBA" id="ARBA00022553"/>
    </source>
</evidence>
<evidence type="ECO:0000256" key="5">
    <source>
        <dbReference type="ARBA" id="ARBA00023163"/>
    </source>
</evidence>
<sequence>MLLVEDEPELSAMLAALFTDEGYRVDVAADGQRGLHLGLTRHYDVIVLDRRLPAIEGLDLMGRWRRHGVVTPVLVLSALGSPPDRVAGLDAGAEDYLAKPFDVDELLARLRALRRRHLDTARVLPVGGYRLDLDTREVLPEHAGAGTDPVRLSGRECELLATLAVRPGQVFSRDKLLAGVFAEAGSPVVVDTYVYYLRRKLGRGIIRTVRGRGYQLGRDPRP</sequence>
<dbReference type="InterPro" id="IPR001789">
    <property type="entry name" value="Sig_transdc_resp-reg_receiver"/>
</dbReference>
<dbReference type="InterPro" id="IPR036388">
    <property type="entry name" value="WH-like_DNA-bd_sf"/>
</dbReference>
<evidence type="ECO:0000259" key="8">
    <source>
        <dbReference type="PROSITE" id="PS50110"/>
    </source>
</evidence>
<proteinExistence type="predicted"/>
<dbReference type="CDD" id="cd00383">
    <property type="entry name" value="trans_reg_C"/>
    <property type="match status" value="1"/>
</dbReference>
<dbReference type="Gene3D" id="1.10.10.10">
    <property type="entry name" value="Winged helix-like DNA-binding domain superfamily/Winged helix DNA-binding domain"/>
    <property type="match status" value="1"/>
</dbReference>
<dbReference type="InterPro" id="IPR011006">
    <property type="entry name" value="CheY-like_superfamily"/>
</dbReference>
<gene>
    <name evidence="10" type="ORF">HF526_01060</name>
</gene>
<evidence type="ECO:0000256" key="2">
    <source>
        <dbReference type="ARBA" id="ARBA00023012"/>
    </source>
</evidence>
<dbReference type="SMART" id="SM00448">
    <property type="entry name" value="REC"/>
    <property type="match status" value="1"/>
</dbReference>
<dbReference type="SUPFAM" id="SSF46894">
    <property type="entry name" value="C-terminal effector domain of the bipartite response regulators"/>
    <property type="match status" value="1"/>
</dbReference>
<dbReference type="Proteomes" id="UP000820669">
    <property type="component" value="Unassembled WGS sequence"/>
</dbReference>
<feature type="domain" description="OmpR/PhoB-type" evidence="9">
    <location>
        <begin position="121"/>
        <end position="218"/>
    </location>
</feature>
<dbReference type="Pfam" id="PF00072">
    <property type="entry name" value="Response_reg"/>
    <property type="match status" value="1"/>
</dbReference>
<dbReference type="Pfam" id="PF00486">
    <property type="entry name" value="Trans_reg_C"/>
    <property type="match status" value="1"/>
</dbReference>
<keyword evidence="5" id="KW-0804">Transcription</keyword>
<dbReference type="PANTHER" id="PTHR48111:SF1">
    <property type="entry name" value="TWO-COMPONENT RESPONSE REGULATOR ORR33"/>
    <property type="match status" value="1"/>
</dbReference>
<dbReference type="InterPro" id="IPR001867">
    <property type="entry name" value="OmpR/PhoB-type_DNA-bd"/>
</dbReference>
<feature type="DNA-binding region" description="OmpR/PhoB-type" evidence="7">
    <location>
        <begin position="121"/>
        <end position="218"/>
    </location>
</feature>
<keyword evidence="3" id="KW-0805">Transcription regulation</keyword>
<dbReference type="Gene3D" id="3.40.50.2300">
    <property type="match status" value="1"/>
</dbReference>
<feature type="domain" description="Response regulatory" evidence="8">
    <location>
        <begin position="1"/>
        <end position="114"/>
    </location>
</feature>
<evidence type="ECO:0000313" key="10">
    <source>
        <dbReference type="EMBL" id="NMH95920.1"/>
    </source>
</evidence>
<evidence type="ECO:0000259" key="9">
    <source>
        <dbReference type="PROSITE" id="PS51755"/>
    </source>
</evidence>
<feature type="modified residue" description="4-aspartylphosphate" evidence="6">
    <location>
        <position position="49"/>
    </location>
</feature>
<dbReference type="PANTHER" id="PTHR48111">
    <property type="entry name" value="REGULATOR OF RPOS"/>
    <property type="match status" value="1"/>
</dbReference>